<proteinExistence type="predicted"/>
<evidence type="ECO:0000256" key="2">
    <source>
        <dbReference type="ARBA" id="ARBA00023125"/>
    </source>
</evidence>
<gene>
    <name evidence="5" type="ORF">HDF10_001356</name>
</gene>
<reference evidence="5 6" key="1">
    <citation type="submission" date="2020-08" db="EMBL/GenBank/DDBJ databases">
        <title>Genomic Encyclopedia of Type Strains, Phase IV (KMG-V): Genome sequencing to study the core and pangenomes of soil and plant-associated prokaryotes.</title>
        <authorList>
            <person name="Whitman W."/>
        </authorList>
    </citation>
    <scope>NUCLEOTIDE SEQUENCE [LARGE SCALE GENOMIC DNA]</scope>
    <source>
        <strain evidence="5 6">M8US30</strain>
    </source>
</reference>
<dbReference type="Proteomes" id="UP000569092">
    <property type="component" value="Unassembled WGS sequence"/>
</dbReference>
<evidence type="ECO:0000256" key="1">
    <source>
        <dbReference type="ARBA" id="ARBA00023015"/>
    </source>
</evidence>
<keyword evidence="3" id="KW-0804">Transcription</keyword>
<dbReference type="GO" id="GO:0003677">
    <property type="term" value="F:DNA binding"/>
    <property type="evidence" value="ECO:0007669"/>
    <property type="project" value="UniProtKB-KW"/>
</dbReference>
<accession>A0A7W8N4A8</accession>
<name>A0A7W8N4A8_9BACT</name>
<dbReference type="PANTHER" id="PTHR24567">
    <property type="entry name" value="CRP FAMILY TRANSCRIPTIONAL REGULATORY PROTEIN"/>
    <property type="match status" value="1"/>
</dbReference>
<dbReference type="PANTHER" id="PTHR24567:SF74">
    <property type="entry name" value="HTH-TYPE TRANSCRIPTIONAL REGULATOR ARCR"/>
    <property type="match status" value="1"/>
</dbReference>
<feature type="domain" description="HTH crp-type" evidence="4">
    <location>
        <begin position="129"/>
        <end position="195"/>
    </location>
</feature>
<dbReference type="InterPro" id="IPR014710">
    <property type="entry name" value="RmlC-like_jellyroll"/>
</dbReference>
<dbReference type="Gene3D" id="2.60.120.10">
    <property type="entry name" value="Jelly Rolls"/>
    <property type="match status" value="1"/>
</dbReference>
<keyword evidence="2" id="KW-0238">DNA-binding</keyword>
<evidence type="ECO:0000256" key="3">
    <source>
        <dbReference type="ARBA" id="ARBA00023163"/>
    </source>
</evidence>
<dbReference type="GO" id="GO:0003700">
    <property type="term" value="F:DNA-binding transcription factor activity"/>
    <property type="evidence" value="ECO:0007669"/>
    <property type="project" value="TreeGrafter"/>
</dbReference>
<evidence type="ECO:0000259" key="4">
    <source>
        <dbReference type="Pfam" id="PF13545"/>
    </source>
</evidence>
<evidence type="ECO:0000313" key="6">
    <source>
        <dbReference type="Proteomes" id="UP000569092"/>
    </source>
</evidence>
<dbReference type="EMBL" id="JACHDZ010000002">
    <property type="protein sequence ID" value="MBB5343381.1"/>
    <property type="molecule type" value="Genomic_DNA"/>
</dbReference>
<protein>
    <submittedName>
        <fullName evidence="5">CRP-like cAMP-binding protein</fullName>
    </submittedName>
</protein>
<dbReference type="AlphaFoldDB" id="A0A7W8N4A8"/>
<keyword evidence="1" id="KW-0805">Transcription regulation</keyword>
<dbReference type="InterPro" id="IPR050397">
    <property type="entry name" value="Env_Response_Regulators"/>
</dbReference>
<dbReference type="SUPFAM" id="SSF46785">
    <property type="entry name" value="Winged helix' DNA-binding domain"/>
    <property type="match status" value="1"/>
</dbReference>
<dbReference type="GO" id="GO:0005829">
    <property type="term" value="C:cytosol"/>
    <property type="evidence" value="ECO:0007669"/>
    <property type="project" value="TreeGrafter"/>
</dbReference>
<dbReference type="Pfam" id="PF13545">
    <property type="entry name" value="HTH_Crp_2"/>
    <property type="match status" value="1"/>
</dbReference>
<organism evidence="5 6">
    <name type="scientific">Tunturiibacter lichenicola</name>
    <dbReference type="NCBI Taxonomy" id="2051959"/>
    <lineage>
        <taxon>Bacteria</taxon>
        <taxon>Pseudomonadati</taxon>
        <taxon>Acidobacteriota</taxon>
        <taxon>Terriglobia</taxon>
        <taxon>Terriglobales</taxon>
        <taxon>Acidobacteriaceae</taxon>
        <taxon>Tunturiibacter</taxon>
    </lineage>
</organism>
<dbReference type="InterPro" id="IPR036390">
    <property type="entry name" value="WH_DNA-bd_sf"/>
</dbReference>
<dbReference type="InterPro" id="IPR012318">
    <property type="entry name" value="HTH_CRP"/>
</dbReference>
<dbReference type="InterPro" id="IPR018490">
    <property type="entry name" value="cNMP-bd_dom_sf"/>
</dbReference>
<comment type="caution">
    <text evidence="5">The sequence shown here is derived from an EMBL/GenBank/DDBJ whole genome shotgun (WGS) entry which is preliminary data.</text>
</comment>
<dbReference type="SUPFAM" id="SSF51206">
    <property type="entry name" value="cAMP-binding domain-like"/>
    <property type="match status" value="1"/>
</dbReference>
<evidence type="ECO:0000313" key="5">
    <source>
        <dbReference type="EMBL" id="MBB5343381.1"/>
    </source>
</evidence>
<sequence>MVIAKSSLVDLSVRQTLSDAGGPPKLAYFLLSGFASEVVQLADGEFVEIGLVGNEGLTGSYYLLGPSSSLHRCFIQTTGTAYEIPFSELENLFAASPDLRSGVLKYVQHQIAHLAQTAACNRVHDAAPRFARWLLTIQDRSRAAEFSLTQDFLAQMLGIGRPTLNIVARSFEKAGLVGHRRGTIQILNRTGLRAIACLCYETTRQVLVKLYA</sequence>